<sequence length="891" mass="98829">MNEECGCCEGIEKLTPIANSNRPGLSALSYRVGTHGSFLETMKAALSSLALEIPVEELDEQGKPKAPKKINPLTNLQTRVSDDPAIALLDAWATVADVLTFYQERIANEGYLQTATEQRSILELARMVGYRLRPGVAASVYLAFTLEKDYKIDLPVSTRAQSVPGQGELPQSFETAEKLEARAEWNNLQPKLNRPQEITRKDQENEIKTDTLYFQGTATNLKPNDPLLFIVFEVDEQGNRLETVIQKDIYFVKEVKLQAANNRTKVELQETLTRPKRNENTDSNDRAVNLAFAEVEFYALRVTAPLFGHNAPKIAFDEDGKPLLPSQWKEWEVAVGANEPTPEAQNVIFLDNVYNQIVLGSDSYIAVHNPNEAKPIFISGIESVSSQSRSTYGISTRITKITLPSNTPWWNPGTSPDNFSVIRGTTVYAQSEKLELAEEPIEDPIDSNRIELEDSYPDLKGGRWLIVSGDLNNSSGKSSELVMLASVEQKEDSNKKRYSTIILTNNSLTKRYKRDTVTIYGNVVKATHGETREEILGSGDGSKALQQFTLRQAPLTYLAATTPNGTESTLQVRVNDILWHETENLAALEPSDRRYITQTDDESKTTIVFGNGEQGSRLPTGVENVKATYRTGIGKAGNVEAEKISQLATRPLGLKSVINPLLASGGADRESHNLARRNASLGVLALGRLVSLQDYTDFTRAFAGIGKASAIRLWDRQGQFIHLTIAGADDIPIDPTSELDRNLRQALHQFGDPNQRIQVEMRELKFLCISAKVRVLPEYQWKSVEPKIRSALLDVFSFNRRDLGQDVFLSEVINTIQQVAGVAYVDVDTFSIIPEKLPDANGQQQLVETGSLTRQIVVNYASFGNGDIQPAQLAYLNPTLPETLLLTELSS</sequence>
<dbReference type="Proteomes" id="UP000441797">
    <property type="component" value="Unassembled WGS sequence"/>
</dbReference>
<organism evidence="1 2">
    <name type="scientific">Gloeocapsopsis dulcis AAB1 = 1H9</name>
    <dbReference type="NCBI Taxonomy" id="1433147"/>
    <lineage>
        <taxon>Bacteria</taxon>
        <taxon>Bacillati</taxon>
        <taxon>Cyanobacteriota</taxon>
        <taxon>Cyanophyceae</taxon>
        <taxon>Oscillatoriophycideae</taxon>
        <taxon>Chroococcales</taxon>
        <taxon>Chroococcaceae</taxon>
        <taxon>Gloeocapsopsis</taxon>
        <taxon>Gloeocapsopsis dulcis</taxon>
    </lineage>
</organism>
<gene>
    <name evidence="1" type="ORF">BWI75_00870</name>
</gene>
<dbReference type="RefSeq" id="WP_105220231.1">
    <property type="nucleotide sequence ID" value="NZ_CAWNSU010000059.1"/>
</dbReference>
<protein>
    <submittedName>
        <fullName evidence="1">Putative baseplate assembly protein</fullName>
    </submittedName>
</protein>
<dbReference type="EMBL" id="NAPY01000001">
    <property type="protein sequence ID" value="MUL34952.1"/>
    <property type="molecule type" value="Genomic_DNA"/>
</dbReference>
<reference evidence="1 2" key="1">
    <citation type="journal article" date="2019" name="Front. Microbiol.">
        <title>Genomic Features for Desiccation Tolerance and Sugar Biosynthesis in the Extremophile Gloeocapsopsis sp. UTEX B3054.</title>
        <authorList>
            <person name="Urrejola C."/>
            <person name="Alcorta J."/>
            <person name="Salas L."/>
            <person name="Vasquez M."/>
            <person name="Polz M.F."/>
            <person name="Vicuna R."/>
            <person name="Diez B."/>
        </authorList>
    </citation>
    <scope>NUCLEOTIDE SEQUENCE [LARGE SCALE GENOMIC DNA]</scope>
    <source>
        <strain evidence="1 2">1H9</strain>
    </source>
</reference>
<dbReference type="AlphaFoldDB" id="A0A6N8FQM9"/>
<name>A0A6N8FQM9_9CHRO</name>
<evidence type="ECO:0000313" key="1">
    <source>
        <dbReference type="EMBL" id="MUL34952.1"/>
    </source>
</evidence>
<proteinExistence type="predicted"/>
<comment type="caution">
    <text evidence="1">The sequence shown here is derived from an EMBL/GenBank/DDBJ whole genome shotgun (WGS) entry which is preliminary data.</text>
</comment>
<dbReference type="NCBIfam" id="TIGR02243">
    <property type="entry name" value="putative baseplate assembly protein"/>
    <property type="match status" value="1"/>
</dbReference>
<keyword evidence="2" id="KW-1185">Reference proteome</keyword>
<dbReference type="InterPro" id="IPR011749">
    <property type="entry name" value="CHP02243"/>
</dbReference>
<evidence type="ECO:0000313" key="2">
    <source>
        <dbReference type="Proteomes" id="UP000441797"/>
    </source>
</evidence>
<accession>A0A6N8FQM9</accession>
<dbReference type="OrthoDB" id="9027184at2"/>